<evidence type="ECO:0000259" key="1">
    <source>
        <dbReference type="SMART" id="SM00470"/>
    </source>
</evidence>
<dbReference type="Pfam" id="PF02195">
    <property type="entry name" value="ParB_N"/>
    <property type="match status" value="1"/>
</dbReference>
<comment type="caution">
    <text evidence="2">The sequence shown here is derived from an EMBL/GenBank/DDBJ whole genome shotgun (WGS) entry which is preliminary data.</text>
</comment>
<gene>
    <name evidence="2" type="ORF">DWZ34_10740</name>
</gene>
<evidence type="ECO:0000313" key="3">
    <source>
        <dbReference type="Proteomes" id="UP000285109"/>
    </source>
</evidence>
<accession>A0A415T3P6</accession>
<dbReference type="SUPFAM" id="SSF110849">
    <property type="entry name" value="ParB/Sulfiredoxin"/>
    <property type="match status" value="1"/>
</dbReference>
<dbReference type="InterPro" id="IPR003115">
    <property type="entry name" value="ParB_N"/>
</dbReference>
<dbReference type="InterPro" id="IPR036086">
    <property type="entry name" value="ParB/Sulfiredoxin_sf"/>
</dbReference>
<dbReference type="AlphaFoldDB" id="A0A415T3P6"/>
<evidence type="ECO:0000313" key="2">
    <source>
        <dbReference type="EMBL" id="RHM95697.1"/>
    </source>
</evidence>
<reference evidence="2 3" key="1">
    <citation type="submission" date="2018-08" db="EMBL/GenBank/DDBJ databases">
        <title>A genome reference for cultivated species of the human gut microbiota.</title>
        <authorList>
            <person name="Zou Y."/>
            <person name="Xue W."/>
            <person name="Luo G."/>
        </authorList>
    </citation>
    <scope>NUCLEOTIDE SEQUENCE [LARGE SCALE GENOMIC DNA]</scope>
    <source>
        <strain evidence="2 3">AF31-28B-AC</strain>
    </source>
</reference>
<dbReference type="RefSeq" id="WP_118494548.1">
    <property type="nucleotide sequence ID" value="NZ_QRQK01000020.1"/>
</dbReference>
<name>A0A415T3P6_9BACT</name>
<sequence length="196" mass="22561">MEVIYRSTETLKKLEDNPRTISEGQLQKLKESIQKNPDYFEARPIILSDRTGHLVIIAGNQRYDACVQLGIKEVPTVLIPNLTEEREREIIIRDNVSNGEWDMSRLFEWDCRKLMEWGIEGISFPDLDDFPGGMEDTHNVLRNENYEAGAHIKYLAFEGYKIPITDVELEGLKQRAAEYLEENGVMIGFVNNLLGL</sequence>
<feature type="domain" description="ParB-like N-terminal" evidence="1">
    <location>
        <begin position="4"/>
        <end position="96"/>
    </location>
</feature>
<dbReference type="Gene3D" id="3.90.1530.10">
    <property type="entry name" value="Conserved hypothetical protein from pyrococcus furiosus pfu- 392566-001, ParB domain"/>
    <property type="match status" value="1"/>
</dbReference>
<dbReference type="Proteomes" id="UP000285109">
    <property type="component" value="Unassembled WGS sequence"/>
</dbReference>
<protein>
    <recommendedName>
        <fullName evidence="1">ParB-like N-terminal domain-containing protein</fullName>
    </recommendedName>
</protein>
<dbReference type="EMBL" id="QRQK01000020">
    <property type="protein sequence ID" value="RHM95697.1"/>
    <property type="molecule type" value="Genomic_DNA"/>
</dbReference>
<proteinExistence type="predicted"/>
<organism evidence="2 3">
    <name type="scientific">Phocaeicola plebeius</name>
    <dbReference type="NCBI Taxonomy" id="310297"/>
    <lineage>
        <taxon>Bacteria</taxon>
        <taxon>Pseudomonadati</taxon>
        <taxon>Bacteroidota</taxon>
        <taxon>Bacteroidia</taxon>
        <taxon>Bacteroidales</taxon>
        <taxon>Bacteroidaceae</taxon>
        <taxon>Phocaeicola</taxon>
    </lineage>
</organism>
<dbReference type="SMART" id="SM00470">
    <property type="entry name" value="ParB"/>
    <property type="match status" value="1"/>
</dbReference>